<name>A0A1X7TMP7_AMPQE</name>
<dbReference type="AlphaFoldDB" id="A0A1X7TMP7"/>
<sequence length="53" mass="6172">IVQRGFLGKLKQNYVKKIIKCVEHLIITSSYKLKMLPLLVLIVQKKSVLSYVR</sequence>
<dbReference type="InParanoid" id="A0A1X7TMP7"/>
<reference evidence="1" key="1">
    <citation type="submission" date="2017-05" db="UniProtKB">
        <authorList>
            <consortium name="EnsemblMetazoa"/>
        </authorList>
    </citation>
    <scope>IDENTIFICATION</scope>
</reference>
<evidence type="ECO:0000313" key="1">
    <source>
        <dbReference type="EnsemblMetazoa" id="Aqu2.1.16226_001"/>
    </source>
</evidence>
<protein>
    <submittedName>
        <fullName evidence="1">Uncharacterized protein</fullName>
    </submittedName>
</protein>
<accession>A0A1X7TMP7</accession>
<dbReference type="EnsemblMetazoa" id="Aqu2.1.16226_001">
    <property type="protein sequence ID" value="Aqu2.1.16226_001"/>
    <property type="gene ID" value="Aqu2.1.16226"/>
</dbReference>
<organism evidence="1">
    <name type="scientific">Amphimedon queenslandica</name>
    <name type="common">Sponge</name>
    <dbReference type="NCBI Taxonomy" id="400682"/>
    <lineage>
        <taxon>Eukaryota</taxon>
        <taxon>Metazoa</taxon>
        <taxon>Porifera</taxon>
        <taxon>Demospongiae</taxon>
        <taxon>Heteroscleromorpha</taxon>
        <taxon>Haplosclerida</taxon>
        <taxon>Niphatidae</taxon>
        <taxon>Amphimedon</taxon>
    </lineage>
</organism>
<proteinExistence type="predicted"/>